<dbReference type="PROSITE" id="PS50929">
    <property type="entry name" value="ABC_TM1F"/>
    <property type="match status" value="1"/>
</dbReference>
<evidence type="ECO:0000313" key="12">
    <source>
        <dbReference type="Proteomes" id="UP001431313"/>
    </source>
</evidence>
<organism evidence="11 12">
    <name type="scientific">Streptomyces pyxinae</name>
    <dbReference type="NCBI Taxonomy" id="2970734"/>
    <lineage>
        <taxon>Bacteria</taxon>
        <taxon>Bacillati</taxon>
        <taxon>Actinomycetota</taxon>
        <taxon>Actinomycetes</taxon>
        <taxon>Kitasatosporales</taxon>
        <taxon>Streptomycetaceae</taxon>
        <taxon>Streptomyces</taxon>
    </lineage>
</organism>
<dbReference type="Pfam" id="PF00005">
    <property type="entry name" value="ABC_tran"/>
    <property type="match status" value="1"/>
</dbReference>
<dbReference type="InterPro" id="IPR039421">
    <property type="entry name" value="Type_1_exporter"/>
</dbReference>
<dbReference type="PROSITE" id="PS50893">
    <property type="entry name" value="ABC_TRANSPORTER_2"/>
    <property type="match status" value="1"/>
</dbReference>
<feature type="domain" description="ABC transporter" evidence="9">
    <location>
        <begin position="411"/>
        <end position="642"/>
    </location>
</feature>
<evidence type="ECO:0000256" key="7">
    <source>
        <dbReference type="SAM" id="MobiDB-lite"/>
    </source>
</evidence>
<name>A0ABT2CE83_9ACTN</name>
<evidence type="ECO:0000256" key="2">
    <source>
        <dbReference type="ARBA" id="ARBA00022692"/>
    </source>
</evidence>
<dbReference type="InterPro" id="IPR027417">
    <property type="entry name" value="P-loop_NTPase"/>
</dbReference>
<dbReference type="SUPFAM" id="SSF90123">
    <property type="entry name" value="ABC transporter transmembrane region"/>
    <property type="match status" value="1"/>
</dbReference>
<dbReference type="InterPro" id="IPR011527">
    <property type="entry name" value="ABC1_TM_dom"/>
</dbReference>
<keyword evidence="5 8" id="KW-1133">Transmembrane helix</keyword>
<dbReference type="PANTHER" id="PTHR24221">
    <property type="entry name" value="ATP-BINDING CASSETTE SUB-FAMILY B"/>
    <property type="match status" value="1"/>
</dbReference>
<sequence>MAAQGRRFLWRRRRVLVALGGWSLLEAAHTFLSGYGVAKALDDGFLAGRTGTGLLWLAVAAAGTLLGGLAVRGVFTALAGLVEPFRDGLVRRAVSGALAAAIADPARADNSAVSRLTHQSEIARDSFAGLVLTARSFVFTGVGALVGLASLDPALLPVVLPPLLLGLALFLSTLAPMAAAQRAFLDADEALSDRVGAVGAGFRDVVACGGQGVIGAELDRLIAAEARLARRLARWAGVRTLALGAAGRLPVVALLLAIPWLLRGGATAGALLGALTYLLQALLPALHALMTAFGAAGSRLLVVLERFRADPALPDSAAPEAASAFPDPGPPGAASALPDPGPPGAASAAPDRVALGAAPPLPARVLSESAPAVPEPTAPEAVPVCPRPGPPGAAPAPTGPAAPEDPGPPAAELRGVTFAYGPGARPVLDRLDLTVRPGEWLAVVGPSGIGKSTLTALLAGLLAPDRGTVTLGGALARDPSGRAPLQRRTLLPQQAYVFSGTVRENLRYLSPDASAADLRRAVAALELDPLIDRLGGLEATVGPERLSAGERQRLALGRAHLSRAPLLLLDEATCHLDPDTEERAERALAARPGTTLVVVAHRISSALRADRVLLLDGDRALCAPHDELLARSALYRDLAGLWETG</sequence>
<evidence type="ECO:0000256" key="1">
    <source>
        <dbReference type="ARBA" id="ARBA00004651"/>
    </source>
</evidence>
<feature type="transmembrane region" description="Helical" evidence="8">
    <location>
        <begin position="127"/>
        <end position="148"/>
    </location>
</feature>
<evidence type="ECO:0000256" key="4">
    <source>
        <dbReference type="ARBA" id="ARBA00022840"/>
    </source>
</evidence>
<gene>
    <name evidence="11" type="ORF">NX801_08450</name>
</gene>
<evidence type="ECO:0000259" key="9">
    <source>
        <dbReference type="PROSITE" id="PS50893"/>
    </source>
</evidence>
<evidence type="ECO:0000256" key="8">
    <source>
        <dbReference type="SAM" id="Phobius"/>
    </source>
</evidence>
<comment type="subcellular location">
    <subcellularLocation>
        <location evidence="1">Cell membrane</location>
        <topology evidence="1">Multi-pass membrane protein</topology>
    </subcellularLocation>
</comment>
<feature type="transmembrane region" description="Helical" evidence="8">
    <location>
        <begin position="154"/>
        <end position="175"/>
    </location>
</feature>
<feature type="compositionally biased region" description="Pro residues" evidence="7">
    <location>
        <begin position="385"/>
        <end position="409"/>
    </location>
</feature>
<keyword evidence="6 8" id="KW-0472">Membrane</keyword>
<dbReference type="SUPFAM" id="SSF52540">
    <property type="entry name" value="P-loop containing nucleoside triphosphate hydrolases"/>
    <property type="match status" value="1"/>
</dbReference>
<evidence type="ECO:0000256" key="6">
    <source>
        <dbReference type="ARBA" id="ARBA00023136"/>
    </source>
</evidence>
<feature type="region of interest" description="Disordered" evidence="7">
    <location>
        <begin position="315"/>
        <end position="350"/>
    </location>
</feature>
<keyword evidence="2 8" id="KW-0812">Transmembrane</keyword>
<evidence type="ECO:0000256" key="3">
    <source>
        <dbReference type="ARBA" id="ARBA00022741"/>
    </source>
</evidence>
<accession>A0ABT2CE83</accession>
<evidence type="ECO:0000259" key="10">
    <source>
        <dbReference type="PROSITE" id="PS50929"/>
    </source>
</evidence>
<keyword evidence="4 11" id="KW-0067">ATP-binding</keyword>
<dbReference type="Gene3D" id="1.20.1560.10">
    <property type="entry name" value="ABC transporter type 1, transmembrane domain"/>
    <property type="match status" value="1"/>
</dbReference>
<dbReference type="GO" id="GO:0005524">
    <property type="term" value="F:ATP binding"/>
    <property type="evidence" value="ECO:0007669"/>
    <property type="project" value="UniProtKB-KW"/>
</dbReference>
<dbReference type="Proteomes" id="UP001431313">
    <property type="component" value="Unassembled WGS sequence"/>
</dbReference>
<keyword evidence="3" id="KW-0547">Nucleotide-binding</keyword>
<dbReference type="InterPro" id="IPR003593">
    <property type="entry name" value="AAA+_ATPase"/>
</dbReference>
<keyword evidence="12" id="KW-1185">Reference proteome</keyword>
<evidence type="ECO:0000256" key="5">
    <source>
        <dbReference type="ARBA" id="ARBA00022989"/>
    </source>
</evidence>
<protein>
    <submittedName>
        <fullName evidence="11">ATP-binding cassette domain-containing protein</fullName>
    </submittedName>
</protein>
<reference evidence="11" key="1">
    <citation type="submission" date="2022-08" db="EMBL/GenBank/DDBJ databases">
        <authorList>
            <person name="Somphong A."/>
            <person name="Phongsopitanun W."/>
        </authorList>
    </citation>
    <scope>NUCLEOTIDE SEQUENCE</scope>
    <source>
        <strain evidence="11">LP05-1</strain>
    </source>
</reference>
<dbReference type="InterPro" id="IPR036640">
    <property type="entry name" value="ABC1_TM_sf"/>
</dbReference>
<dbReference type="SMART" id="SM00382">
    <property type="entry name" value="AAA"/>
    <property type="match status" value="1"/>
</dbReference>
<dbReference type="EMBL" id="JANUGQ010000005">
    <property type="protein sequence ID" value="MCS0635693.1"/>
    <property type="molecule type" value="Genomic_DNA"/>
</dbReference>
<dbReference type="InterPro" id="IPR003439">
    <property type="entry name" value="ABC_transporter-like_ATP-bd"/>
</dbReference>
<comment type="caution">
    <text evidence="11">The sequence shown here is derived from an EMBL/GenBank/DDBJ whole genome shotgun (WGS) entry which is preliminary data.</text>
</comment>
<dbReference type="CDD" id="cd03228">
    <property type="entry name" value="ABCC_MRP_Like"/>
    <property type="match status" value="1"/>
</dbReference>
<dbReference type="PANTHER" id="PTHR24221:SF654">
    <property type="entry name" value="ATP-BINDING CASSETTE SUB-FAMILY B MEMBER 6"/>
    <property type="match status" value="1"/>
</dbReference>
<feature type="compositionally biased region" description="Low complexity" evidence="7">
    <location>
        <begin position="321"/>
        <end position="350"/>
    </location>
</feature>
<feature type="transmembrane region" description="Helical" evidence="8">
    <location>
        <begin position="54"/>
        <end position="82"/>
    </location>
</feature>
<feature type="domain" description="ABC transmembrane type-1" evidence="10">
    <location>
        <begin position="113"/>
        <end position="284"/>
    </location>
</feature>
<dbReference type="Gene3D" id="3.40.50.300">
    <property type="entry name" value="P-loop containing nucleotide triphosphate hydrolases"/>
    <property type="match status" value="1"/>
</dbReference>
<proteinExistence type="predicted"/>
<evidence type="ECO:0000313" key="11">
    <source>
        <dbReference type="EMBL" id="MCS0635693.1"/>
    </source>
</evidence>
<feature type="transmembrane region" description="Helical" evidence="8">
    <location>
        <begin position="240"/>
        <end position="262"/>
    </location>
</feature>
<feature type="region of interest" description="Disordered" evidence="7">
    <location>
        <begin position="367"/>
        <end position="414"/>
    </location>
</feature>